<name>A0AAX6GEU9_IRIPA</name>
<dbReference type="AlphaFoldDB" id="A0AAX6GEU9"/>
<gene>
    <name evidence="1" type="ORF">M6B38_369115</name>
</gene>
<dbReference type="EMBL" id="JANAVB010020398">
    <property type="protein sequence ID" value="KAJ6827264.1"/>
    <property type="molecule type" value="Genomic_DNA"/>
</dbReference>
<sequence length="64" mass="7855">MVIDRVILDRNFQYNTTSNIKLVISSKILIFLLRHSSIFKDFSRYLLTKFHYSIYNCFWFRRTA</sequence>
<organism evidence="1 2">
    <name type="scientific">Iris pallida</name>
    <name type="common">Sweet iris</name>
    <dbReference type="NCBI Taxonomy" id="29817"/>
    <lineage>
        <taxon>Eukaryota</taxon>
        <taxon>Viridiplantae</taxon>
        <taxon>Streptophyta</taxon>
        <taxon>Embryophyta</taxon>
        <taxon>Tracheophyta</taxon>
        <taxon>Spermatophyta</taxon>
        <taxon>Magnoliopsida</taxon>
        <taxon>Liliopsida</taxon>
        <taxon>Asparagales</taxon>
        <taxon>Iridaceae</taxon>
        <taxon>Iridoideae</taxon>
        <taxon>Irideae</taxon>
        <taxon>Iris</taxon>
    </lineage>
</organism>
<comment type="caution">
    <text evidence="1">The sequence shown here is derived from an EMBL/GenBank/DDBJ whole genome shotgun (WGS) entry which is preliminary data.</text>
</comment>
<evidence type="ECO:0000313" key="1">
    <source>
        <dbReference type="EMBL" id="KAJ6827264.1"/>
    </source>
</evidence>
<reference evidence="1" key="1">
    <citation type="journal article" date="2023" name="GigaByte">
        <title>Genome assembly of the bearded iris, Iris pallida Lam.</title>
        <authorList>
            <person name="Bruccoleri R.E."/>
            <person name="Oakeley E.J."/>
            <person name="Faust A.M.E."/>
            <person name="Altorfer M."/>
            <person name="Dessus-Babus S."/>
            <person name="Burckhardt D."/>
            <person name="Oertli M."/>
            <person name="Naumann U."/>
            <person name="Petersen F."/>
            <person name="Wong J."/>
        </authorList>
    </citation>
    <scope>NUCLEOTIDE SEQUENCE</scope>
    <source>
        <strain evidence="1">GSM-AAB239-AS_SAM_17_03QT</strain>
    </source>
</reference>
<accession>A0AAX6GEU9</accession>
<keyword evidence="2" id="KW-1185">Reference proteome</keyword>
<evidence type="ECO:0000313" key="2">
    <source>
        <dbReference type="Proteomes" id="UP001140949"/>
    </source>
</evidence>
<protein>
    <submittedName>
        <fullName evidence="1">NADH dehydrogenase subunit K (Plastid)</fullName>
    </submittedName>
</protein>
<proteinExistence type="predicted"/>
<dbReference type="Proteomes" id="UP001140949">
    <property type="component" value="Unassembled WGS sequence"/>
</dbReference>
<reference evidence="1" key="2">
    <citation type="submission" date="2023-04" db="EMBL/GenBank/DDBJ databases">
        <authorList>
            <person name="Bruccoleri R.E."/>
            <person name="Oakeley E.J."/>
            <person name="Faust A.-M."/>
            <person name="Dessus-Babus S."/>
            <person name="Altorfer M."/>
            <person name="Burckhardt D."/>
            <person name="Oertli M."/>
            <person name="Naumann U."/>
            <person name="Petersen F."/>
            <person name="Wong J."/>
        </authorList>
    </citation>
    <scope>NUCLEOTIDE SEQUENCE</scope>
    <source>
        <strain evidence="1">GSM-AAB239-AS_SAM_17_03QT</strain>
        <tissue evidence="1">Leaf</tissue>
    </source>
</reference>